<evidence type="ECO:0000259" key="1">
    <source>
        <dbReference type="Pfam" id="PF21686"/>
    </source>
</evidence>
<dbReference type="Pfam" id="PF21686">
    <property type="entry name" value="LigD_Prim-Pol"/>
    <property type="match status" value="1"/>
</dbReference>
<dbReference type="Gene3D" id="3.90.920.10">
    <property type="entry name" value="DNA primase, PRIM domain"/>
    <property type="match status" value="1"/>
</dbReference>
<dbReference type="RefSeq" id="WP_307393025.1">
    <property type="nucleotide sequence ID" value="NZ_BAAADK010000011.1"/>
</dbReference>
<comment type="caution">
    <text evidence="2">The sequence shown here is derived from an EMBL/GenBank/DDBJ whole genome shotgun (WGS) entry which is preliminary data.</text>
</comment>
<keyword evidence="2" id="KW-0436">Ligase</keyword>
<feature type="domain" description="DNA ligase D polymerase" evidence="1">
    <location>
        <begin position="34"/>
        <end position="282"/>
    </location>
</feature>
<organism evidence="2 3">
    <name type="scientific">Caldalkalibacillus horti</name>
    <dbReference type="NCBI Taxonomy" id="77523"/>
    <lineage>
        <taxon>Bacteria</taxon>
        <taxon>Bacillati</taxon>
        <taxon>Bacillota</taxon>
        <taxon>Bacilli</taxon>
        <taxon>Bacillales</taxon>
        <taxon>Bacillaceae</taxon>
        <taxon>Caldalkalibacillus</taxon>
    </lineage>
</organism>
<dbReference type="NCBIfam" id="TIGR02778">
    <property type="entry name" value="ligD_pol"/>
    <property type="match status" value="1"/>
</dbReference>
<accession>A0ABT9VXE5</accession>
<keyword evidence="3" id="KW-1185">Reference proteome</keyword>
<proteinExistence type="predicted"/>
<dbReference type="PANTHER" id="PTHR42705">
    <property type="entry name" value="BIFUNCTIONAL NON-HOMOLOGOUS END JOINING PROTEIN LIGD"/>
    <property type="match status" value="1"/>
</dbReference>
<sequence>MADYIQEKRDVRIGTHTVSLTSLSKPLWPQKNITKARFLQYLQDISPYFLPFLQYRLLTSIRYPHGVGDDFFYQKNCPDYAPSYIQRHKDKDITYIVCSDLTSLIWLGNQLTLEFHIPFQTIHTSGPSEIVFDLDPPSRQEFSLAIEAALAIKEVLDRLNLYSFIKTSGNKGLQLYIPLPDHQFSYDDTRRFTQFIAHYLVNKEPNWFTVERLKAKRGKKLYVDYVQHAAGKTIIAPYSPRGNKDALVATPLFWKEVNSSLSPDPFSLENIVQRVKSEGCPFEHFFAQKTKQPFQPVLRWLKEQNV</sequence>
<dbReference type="EMBL" id="JAUSTY010000005">
    <property type="protein sequence ID" value="MDQ0165668.1"/>
    <property type="molecule type" value="Genomic_DNA"/>
</dbReference>
<dbReference type="InterPro" id="IPR014145">
    <property type="entry name" value="LigD_pol_dom"/>
</dbReference>
<dbReference type="GO" id="GO:0016874">
    <property type="term" value="F:ligase activity"/>
    <property type="evidence" value="ECO:0007669"/>
    <property type="project" value="UniProtKB-KW"/>
</dbReference>
<evidence type="ECO:0000313" key="3">
    <source>
        <dbReference type="Proteomes" id="UP001235840"/>
    </source>
</evidence>
<dbReference type="Proteomes" id="UP001235840">
    <property type="component" value="Unassembled WGS sequence"/>
</dbReference>
<protein>
    <submittedName>
        <fullName evidence="2">DNA ligase D</fullName>
    </submittedName>
</protein>
<dbReference type="InterPro" id="IPR052171">
    <property type="entry name" value="NHEJ_LigD"/>
</dbReference>
<evidence type="ECO:0000313" key="2">
    <source>
        <dbReference type="EMBL" id="MDQ0165668.1"/>
    </source>
</evidence>
<reference evidence="2 3" key="1">
    <citation type="submission" date="2023-07" db="EMBL/GenBank/DDBJ databases">
        <title>Genomic Encyclopedia of Type Strains, Phase IV (KMG-IV): sequencing the most valuable type-strain genomes for metagenomic binning, comparative biology and taxonomic classification.</title>
        <authorList>
            <person name="Goeker M."/>
        </authorList>
    </citation>
    <scope>NUCLEOTIDE SEQUENCE [LARGE SCALE GENOMIC DNA]</scope>
    <source>
        <strain evidence="2 3">DSM 12751</strain>
    </source>
</reference>
<name>A0ABT9VXE5_9BACI</name>
<gene>
    <name evidence="2" type="ORF">J2S11_001569</name>
</gene>
<dbReference type="PANTHER" id="PTHR42705:SF2">
    <property type="entry name" value="BIFUNCTIONAL NON-HOMOLOGOUS END JOINING PROTEIN LIGD"/>
    <property type="match status" value="1"/>
</dbReference>